<gene>
    <name evidence="2" type="ORF">UT27_C0009G0001</name>
</gene>
<evidence type="ECO:0000313" key="2">
    <source>
        <dbReference type="EMBL" id="KKR01227.1"/>
    </source>
</evidence>
<proteinExistence type="predicted"/>
<evidence type="ECO:0000313" key="3">
    <source>
        <dbReference type="Proteomes" id="UP000033998"/>
    </source>
</evidence>
<sequence>MPRIEHINEPEQVPGKGPLVAGKFSFTEEELQEIENKGGPEARKAALERAEKITAVQRDTREKSSPPPPRYEIPTQESENAGKIVSLREKIEEALKRHKETNELEDMYKKEAPEK</sequence>
<comment type="caution">
    <text evidence="2">The sequence shown here is derived from an EMBL/GenBank/DDBJ whole genome shotgun (WGS) entry which is preliminary data.</text>
</comment>
<organism evidence="2 3">
    <name type="scientific">Candidatus Nomurabacteria bacterium GW2011_GWD2_39_12</name>
    <dbReference type="NCBI Taxonomy" id="1618759"/>
    <lineage>
        <taxon>Bacteria</taxon>
        <taxon>Candidatus Nomuraibacteriota</taxon>
    </lineage>
</organism>
<protein>
    <submittedName>
        <fullName evidence="2">Uncharacterized protein</fullName>
    </submittedName>
</protein>
<evidence type="ECO:0000256" key="1">
    <source>
        <dbReference type="SAM" id="MobiDB-lite"/>
    </source>
</evidence>
<dbReference type="EMBL" id="LBWE01000009">
    <property type="protein sequence ID" value="KKR01227.1"/>
    <property type="molecule type" value="Genomic_DNA"/>
</dbReference>
<reference evidence="2 3" key="1">
    <citation type="journal article" date="2015" name="Nature">
        <title>rRNA introns, odd ribosomes, and small enigmatic genomes across a large radiation of phyla.</title>
        <authorList>
            <person name="Brown C.T."/>
            <person name="Hug L.A."/>
            <person name="Thomas B.C."/>
            <person name="Sharon I."/>
            <person name="Castelle C.J."/>
            <person name="Singh A."/>
            <person name="Wilkins M.J."/>
            <person name="Williams K.H."/>
            <person name="Banfield J.F."/>
        </authorList>
    </citation>
    <scope>NUCLEOTIDE SEQUENCE [LARGE SCALE GENOMIC DNA]</scope>
</reference>
<feature type="compositionally biased region" description="Basic and acidic residues" evidence="1">
    <location>
        <begin position="53"/>
        <end position="64"/>
    </location>
</feature>
<name>A0A837HPX7_9BACT</name>
<feature type="region of interest" description="Disordered" evidence="1">
    <location>
        <begin position="1"/>
        <end position="20"/>
    </location>
</feature>
<dbReference type="AlphaFoldDB" id="A0A837HPX7"/>
<accession>A0A837HPX7</accession>
<feature type="region of interest" description="Disordered" evidence="1">
    <location>
        <begin position="53"/>
        <end position="85"/>
    </location>
</feature>
<dbReference type="Proteomes" id="UP000033998">
    <property type="component" value="Unassembled WGS sequence"/>
</dbReference>